<reference evidence="9 10" key="1">
    <citation type="submission" date="2021-01" db="EMBL/GenBank/DDBJ databases">
        <title>Aequorivita sp. strain KX20305, a bacterium isolated from the sediment collected at a cold seep field in South China Sea.</title>
        <authorList>
            <person name="Zhang H."/>
            <person name="Li C."/>
        </authorList>
    </citation>
    <scope>NUCLEOTIDE SEQUENCE [LARGE SCALE GENOMIC DNA]</scope>
    <source>
        <strain evidence="9 10">KX20305</strain>
    </source>
</reference>
<feature type="signal peptide" evidence="7">
    <location>
        <begin position="1"/>
        <end position="20"/>
    </location>
</feature>
<keyword evidence="3" id="KW-0479">Metal-binding</keyword>
<evidence type="ECO:0000313" key="9">
    <source>
        <dbReference type="EMBL" id="QQX77171.1"/>
    </source>
</evidence>
<evidence type="ECO:0000256" key="2">
    <source>
        <dbReference type="ARBA" id="ARBA00022670"/>
    </source>
</evidence>
<dbReference type="PANTHER" id="PTHR12147:SF56">
    <property type="entry name" value="AMINOPEPTIDASE YDR415C-RELATED"/>
    <property type="match status" value="1"/>
</dbReference>
<sequence>MKKITTGILMFLLFTFTGFAQHGNAFYATMDAADAITFKTLYPDDIAILASNDKQAAVLLSEEVAHAIHDNVRTHGPGYIFRASEEKAVQALNQVANRGTQIDYSITEDSFVNECLDLVNGQNIEDDILELQAYGTRYHTKSQAEQAVLDQQAKWDALILAAGRNDVHTRIYNHVNTQMPSVILTFDGANTPDEFVIIGGHIDSTTFGDKNNAPGADDNASGIASLNEMVRVLLEKDFVPNRSIEVMAYAAEEIGLVGSAEIAEDYANQGVNVSAYVQFDMTGYNGSNSDIYITTDWYNSNALNTYLTELMDHYNSNNPNSDHNFTYGYTECGYGCSDHASWADNGFDAAFPFEAAMGQDNPNIHSPGDVYSFFNEPDHSVKFAKLGLEFLIEAAKPQILSVDDFSKNAIRVFVKDKTLNYRLNNTVSSVKNVSVYSVAGQRIISEEMNDETGSIALQQFAQGFYIAHFTLENGHTFTKKFILN</sequence>
<proteinExistence type="predicted"/>
<dbReference type="InterPro" id="IPR045175">
    <property type="entry name" value="M28_fam"/>
</dbReference>
<evidence type="ECO:0000256" key="3">
    <source>
        <dbReference type="ARBA" id="ARBA00022723"/>
    </source>
</evidence>
<protein>
    <submittedName>
        <fullName evidence="9">M20/M25/M40 family metallo-hydrolase</fullName>
    </submittedName>
</protein>
<keyword evidence="6" id="KW-0862">Zinc</keyword>
<dbReference type="SUPFAM" id="SSF53187">
    <property type="entry name" value="Zn-dependent exopeptidases"/>
    <property type="match status" value="1"/>
</dbReference>
<evidence type="ECO:0000313" key="10">
    <source>
        <dbReference type="Proteomes" id="UP000629420"/>
    </source>
</evidence>
<evidence type="ECO:0000256" key="4">
    <source>
        <dbReference type="ARBA" id="ARBA00022729"/>
    </source>
</evidence>
<keyword evidence="4 7" id="KW-0732">Signal</keyword>
<evidence type="ECO:0000256" key="1">
    <source>
        <dbReference type="ARBA" id="ARBA00022438"/>
    </source>
</evidence>
<dbReference type="Pfam" id="PF04389">
    <property type="entry name" value="Peptidase_M28"/>
    <property type="match status" value="1"/>
</dbReference>
<name>A0ABX7DU91_9FLAO</name>
<evidence type="ECO:0000256" key="6">
    <source>
        <dbReference type="ARBA" id="ARBA00022833"/>
    </source>
</evidence>
<dbReference type="Gene3D" id="3.40.630.10">
    <property type="entry name" value="Zn peptidases"/>
    <property type="match status" value="1"/>
</dbReference>
<accession>A0ABX7DU91</accession>
<keyword evidence="10" id="KW-1185">Reference proteome</keyword>
<evidence type="ECO:0000256" key="5">
    <source>
        <dbReference type="ARBA" id="ARBA00022801"/>
    </source>
</evidence>
<organism evidence="9 10">
    <name type="scientific">Aequorivita iocasae</name>
    <dbReference type="NCBI Taxonomy" id="2803865"/>
    <lineage>
        <taxon>Bacteria</taxon>
        <taxon>Pseudomonadati</taxon>
        <taxon>Bacteroidota</taxon>
        <taxon>Flavobacteriia</taxon>
        <taxon>Flavobacteriales</taxon>
        <taxon>Flavobacteriaceae</taxon>
        <taxon>Aequorivita</taxon>
    </lineage>
</organism>
<dbReference type="InterPro" id="IPR007484">
    <property type="entry name" value="Peptidase_M28"/>
</dbReference>
<dbReference type="EMBL" id="CP068439">
    <property type="protein sequence ID" value="QQX77171.1"/>
    <property type="molecule type" value="Genomic_DNA"/>
</dbReference>
<dbReference type="Proteomes" id="UP000629420">
    <property type="component" value="Chromosome"/>
</dbReference>
<dbReference type="RefSeq" id="WP_202337074.1">
    <property type="nucleotide sequence ID" value="NZ_CP068439.1"/>
</dbReference>
<feature type="chain" id="PRO_5046286655" evidence="7">
    <location>
        <begin position="21"/>
        <end position="484"/>
    </location>
</feature>
<dbReference type="InterPro" id="IPR026444">
    <property type="entry name" value="Secre_tail"/>
</dbReference>
<evidence type="ECO:0000259" key="8">
    <source>
        <dbReference type="Pfam" id="PF04389"/>
    </source>
</evidence>
<feature type="domain" description="Peptidase M28" evidence="8">
    <location>
        <begin position="182"/>
        <end position="374"/>
    </location>
</feature>
<evidence type="ECO:0000256" key="7">
    <source>
        <dbReference type="SAM" id="SignalP"/>
    </source>
</evidence>
<gene>
    <name evidence="9" type="ORF">JK629_02550</name>
</gene>
<keyword evidence="2" id="KW-0645">Protease</keyword>
<dbReference type="NCBIfam" id="TIGR04183">
    <property type="entry name" value="Por_Secre_tail"/>
    <property type="match status" value="1"/>
</dbReference>
<dbReference type="PANTHER" id="PTHR12147">
    <property type="entry name" value="METALLOPEPTIDASE M28 FAMILY MEMBER"/>
    <property type="match status" value="1"/>
</dbReference>
<keyword evidence="1" id="KW-0031">Aminopeptidase</keyword>
<keyword evidence="5" id="KW-0378">Hydrolase</keyword>